<dbReference type="EMBL" id="FNSN01000003">
    <property type="protein sequence ID" value="SEC52748.1"/>
    <property type="molecule type" value="Genomic_DNA"/>
</dbReference>
<sequence>MHELGHAHYGHQGITPKQELLANRWAAYRLIQYDDLRALAGSGMPLPEVAAHLGVMPEVLRVYLTTLNFAELEGLKRSA</sequence>
<dbReference type="EMBL" id="FNSN01000001">
    <property type="protein sequence ID" value="SEB28897.1"/>
    <property type="molecule type" value="Genomic_DNA"/>
</dbReference>
<accession>A0A1H4I491</accession>
<evidence type="ECO:0000313" key="3">
    <source>
        <dbReference type="EMBL" id="SEC52748.1"/>
    </source>
</evidence>
<dbReference type="InterPro" id="IPR010359">
    <property type="entry name" value="IrrE_HExxH"/>
</dbReference>
<keyword evidence="4" id="KW-1185">Reference proteome</keyword>
<dbReference type="Pfam" id="PF06114">
    <property type="entry name" value="Peptidase_M78"/>
    <property type="match status" value="1"/>
</dbReference>
<proteinExistence type="predicted"/>
<dbReference type="AlphaFoldDB" id="A0A1H4I491"/>
<gene>
    <name evidence="2" type="ORF">SAMN04489745_0019</name>
    <name evidence="3" type="ORF">SAMN04489745_3096</name>
</gene>
<feature type="domain" description="IrrE N-terminal-like" evidence="1">
    <location>
        <begin position="1"/>
        <end position="62"/>
    </location>
</feature>
<reference evidence="2 4" key="1">
    <citation type="submission" date="2016-10" db="EMBL/GenBank/DDBJ databases">
        <authorList>
            <person name="de Groot N.N."/>
        </authorList>
    </citation>
    <scope>NUCLEOTIDE SEQUENCE [LARGE SCALE GENOMIC DNA]</scope>
    <source>
        <strain evidence="2 4">DSM 10495</strain>
    </source>
</reference>
<evidence type="ECO:0000259" key="1">
    <source>
        <dbReference type="Pfam" id="PF06114"/>
    </source>
</evidence>
<organism evidence="2 4">
    <name type="scientific">Arthrobacter woluwensis</name>
    <dbReference type="NCBI Taxonomy" id="156980"/>
    <lineage>
        <taxon>Bacteria</taxon>
        <taxon>Bacillati</taxon>
        <taxon>Actinomycetota</taxon>
        <taxon>Actinomycetes</taxon>
        <taxon>Micrococcales</taxon>
        <taxon>Micrococcaceae</taxon>
        <taxon>Arthrobacter</taxon>
    </lineage>
</organism>
<protein>
    <recommendedName>
        <fullName evidence="1">IrrE N-terminal-like domain-containing protein</fullName>
    </recommendedName>
</protein>
<evidence type="ECO:0000313" key="4">
    <source>
        <dbReference type="Proteomes" id="UP000182652"/>
    </source>
</evidence>
<name>A0A1H4I491_9MICC</name>
<dbReference type="Proteomes" id="UP000182652">
    <property type="component" value="Unassembled WGS sequence"/>
</dbReference>
<evidence type="ECO:0000313" key="2">
    <source>
        <dbReference type="EMBL" id="SEB28897.1"/>
    </source>
</evidence>